<protein>
    <submittedName>
        <fullName evidence="3">Uncharacterized protein</fullName>
    </submittedName>
</protein>
<feature type="region of interest" description="Disordered" evidence="2">
    <location>
        <begin position="178"/>
        <end position="298"/>
    </location>
</feature>
<dbReference type="AlphaFoldDB" id="A0AAD1K1F3"/>
<feature type="compositionally biased region" description="Low complexity" evidence="2">
    <location>
        <begin position="191"/>
        <end position="214"/>
    </location>
</feature>
<feature type="coiled-coil region" evidence="1">
    <location>
        <begin position="54"/>
        <end position="116"/>
    </location>
</feature>
<geneLocation type="plasmid" evidence="3 4">
    <name>pEPSC2</name>
</geneLocation>
<proteinExistence type="predicted"/>
<evidence type="ECO:0000313" key="3">
    <source>
        <dbReference type="EMBL" id="BCO07442.1"/>
    </source>
</evidence>
<evidence type="ECO:0000256" key="1">
    <source>
        <dbReference type="SAM" id="Coils"/>
    </source>
</evidence>
<feature type="compositionally biased region" description="Low complexity" evidence="2">
    <location>
        <begin position="275"/>
        <end position="292"/>
    </location>
</feature>
<reference evidence="3 4" key="1">
    <citation type="submission" date="2020-12" db="EMBL/GenBank/DDBJ databases">
        <title>Complete genome sequence of lactococcus lactis subsp. cremoris strain EPSC and strain G3-2.</title>
        <authorList>
            <person name="Kita K."/>
            <person name="Ishikawa S."/>
        </authorList>
    </citation>
    <scope>NUCLEOTIDE SEQUENCE [LARGE SCALE GENOMIC DNA]</scope>
    <source>
        <strain evidence="3 4">EPSC</strain>
        <plasmid evidence="3 4">pEPSC2</plasmid>
    </source>
</reference>
<organism evidence="3 4">
    <name type="scientific">Lactococcus lactis subsp. cremoris</name>
    <name type="common">Streptococcus cremoris</name>
    <dbReference type="NCBI Taxonomy" id="1359"/>
    <lineage>
        <taxon>Bacteria</taxon>
        <taxon>Bacillati</taxon>
        <taxon>Bacillota</taxon>
        <taxon>Bacilli</taxon>
        <taxon>Lactobacillales</taxon>
        <taxon>Streptococcaceae</taxon>
        <taxon>Lactococcus</taxon>
    </lineage>
</organism>
<gene>
    <name evidence="3" type="ORF">LLC_26820</name>
</gene>
<name>A0AAD1K1F3_LACLC</name>
<keyword evidence="1" id="KW-0175">Coiled coil</keyword>
<evidence type="ECO:0000256" key="2">
    <source>
        <dbReference type="SAM" id="MobiDB-lite"/>
    </source>
</evidence>
<accession>A0AAD1K1F3</accession>
<feature type="compositionally biased region" description="Low complexity" evidence="2">
    <location>
        <begin position="226"/>
        <end position="267"/>
    </location>
</feature>
<keyword evidence="3" id="KW-0614">Plasmid</keyword>
<feature type="compositionally biased region" description="Polar residues" evidence="2">
    <location>
        <begin position="215"/>
        <end position="225"/>
    </location>
</feature>
<sequence>MDKNFMKNFAEQINKKFTKKQIGTSSVILGVLVVGGVTAGVVTHNNNVHAQQVAQKAKVEADKKAKQLAEEKEIAQEKEVAQLLETASKNPSDATIKAAKEAISKLTDETVKAKDTNQLKTIEGRLALIKAAQTALKDYQAHATDSNKQKVAQNAINAIKDKNDEKVKADLQKAFDASNKQAQEAAKAEQAKASQQASAKSNQSASSNDSKQSNRTANNNTSDGTNNQASSNGGSSNGYAQNSQGNQSYQGNTNTGGNTQSNPNTGGNSQGGGNSNANSGGSTNNNNNNSTPTPTPQPTIKYMGWVSVDGVVKYSQNFNSDAEATAYASGVYNSKAVEDLMFAGHSISWGVRPVQG</sequence>
<dbReference type="EMBL" id="AP024224">
    <property type="protein sequence ID" value="BCO07442.1"/>
    <property type="molecule type" value="Genomic_DNA"/>
</dbReference>
<dbReference type="Proteomes" id="UP000595253">
    <property type="component" value="Plasmid pEPSC2"/>
</dbReference>
<evidence type="ECO:0000313" key="4">
    <source>
        <dbReference type="Proteomes" id="UP000595253"/>
    </source>
</evidence>